<gene>
    <name evidence="3" type="ORF">WI372_12985</name>
</gene>
<dbReference type="PROSITE" id="PS51257">
    <property type="entry name" value="PROKAR_LIPOPROTEIN"/>
    <property type="match status" value="1"/>
</dbReference>
<dbReference type="EMBL" id="JBBHLI010000008">
    <property type="protein sequence ID" value="MEK9501900.1"/>
    <property type="molecule type" value="Genomic_DNA"/>
</dbReference>
<feature type="chain" id="PRO_5045414474" evidence="2">
    <location>
        <begin position="25"/>
        <end position="259"/>
    </location>
</feature>
<feature type="signal peptide" evidence="2">
    <location>
        <begin position="1"/>
        <end position="24"/>
    </location>
</feature>
<reference evidence="3 4" key="1">
    <citation type="submission" date="2024-02" db="EMBL/GenBank/DDBJ databases">
        <title>A novel Gemmatimonadota bacterium.</title>
        <authorList>
            <person name="Du Z.-J."/>
            <person name="Ye Y.-Q."/>
        </authorList>
    </citation>
    <scope>NUCLEOTIDE SEQUENCE [LARGE SCALE GENOMIC DNA]</scope>
    <source>
        <strain evidence="3 4">DH-20</strain>
    </source>
</reference>
<organism evidence="3 4">
    <name type="scientific">Gaopeijia maritima</name>
    <dbReference type="NCBI Taxonomy" id="3119007"/>
    <lineage>
        <taxon>Bacteria</taxon>
        <taxon>Pseudomonadati</taxon>
        <taxon>Gemmatimonadota</taxon>
        <taxon>Longimicrobiia</taxon>
        <taxon>Gaopeijiales</taxon>
        <taxon>Gaopeijiaceae</taxon>
        <taxon>Gaopeijia</taxon>
    </lineage>
</organism>
<feature type="coiled-coil region" evidence="1">
    <location>
        <begin position="124"/>
        <end position="158"/>
    </location>
</feature>
<evidence type="ECO:0000256" key="2">
    <source>
        <dbReference type="SAM" id="SignalP"/>
    </source>
</evidence>
<accession>A0ABU9EAY8</accession>
<name>A0ABU9EAY8_9BACT</name>
<keyword evidence="1" id="KW-0175">Coiled coil</keyword>
<dbReference type="RefSeq" id="WP_405280945.1">
    <property type="nucleotide sequence ID" value="NZ_CP144380.1"/>
</dbReference>
<comment type="caution">
    <text evidence="3">The sequence shown here is derived from an EMBL/GenBank/DDBJ whole genome shotgun (WGS) entry which is preliminary data.</text>
</comment>
<keyword evidence="4" id="KW-1185">Reference proteome</keyword>
<evidence type="ECO:0000313" key="4">
    <source>
        <dbReference type="Proteomes" id="UP001484239"/>
    </source>
</evidence>
<dbReference type="Proteomes" id="UP001484239">
    <property type="component" value="Unassembled WGS sequence"/>
</dbReference>
<evidence type="ECO:0000313" key="3">
    <source>
        <dbReference type="EMBL" id="MEK9501900.1"/>
    </source>
</evidence>
<proteinExistence type="predicted"/>
<protein>
    <submittedName>
        <fullName evidence="3">Carboxypeptidase-like regulatory domain-containing protein</fullName>
    </submittedName>
</protein>
<sequence length="259" mass="29069">MKRSTLLFSAIAALGLAACGPAQVVVTAQIEVEDPASGQMVTRQLSDMEVWLLPYDRDQVFDSLTAAAADPEPQIPAELSEAQVAIREAQEEWLAAENRWNTLRDTLQKLNTAMEEFLPSETQYRMMFNDYNDLEAQYSQVERNKDQLFARFDSLTKENISRAQGYQMRVDEWAAEAFVDVDAVMTAKIRASGLDAAADTTDANGVASELMVPPGEYWVHARYEEVYSELYWNVPVSVARGEPVTVTLNRSNAQVRPIY</sequence>
<evidence type="ECO:0000256" key="1">
    <source>
        <dbReference type="SAM" id="Coils"/>
    </source>
</evidence>
<keyword evidence="2" id="KW-0732">Signal</keyword>